<dbReference type="AlphaFoldDB" id="A0A0C3NMW2"/>
<dbReference type="EMBL" id="KN840519">
    <property type="protein sequence ID" value="KIP06379.1"/>
    <property type="molecule type" value="Genomic_DNA"/>
</dbReference>
<proteinExistence type="predicted"/>
<keyword evidence="2" id="KW-1185">Reference proteome</keyword>
<accession>A0A0C3NMW2</accession>
<protein>
    <submittedName>
        <fullName evidence="1">Uncharacterized protein</fullName>
    </submittedName>
</protein>
<evidence type="ECO:0000313" key="2">
    <source>
        <dbReference type="Proteomes" id="UP000053257"/>
    </source>
</evidence>
<sequence>MLDVPFPPDGAAVASGLFSERSPHKEKLRTPSTAEHCTLLFVRYVLWPAPSAQRSGYCCGVFVLDTNLTSLMAVFRSKKASIAADIRSHAELKIQWYHPLPSIV</sequence>
<organism evidence="1 2">
    <name type="scientific">Phlebiopsis gigantea (strain 11061_1 CR5-6)</name>
    <name type="common">White-rot fungus</name>
    <name type="synonym">Peniophora gigantea</name>
    <dbReference type="NCBI Taxonomy" id="745531"/>
    <lineage>
        <taxon>Eukaryota</taxon>
        <taxon>Fungi</taxon>
        <taxon>Dikarya</taxon>
        <taxon>Basidiomycota</taxon>
        <taxon>Agaricomycotina</taxon>
        <taxon>Agaricomycetes</taxon>
        <taxon>Polyporales</taxon>
        <taxon>Phanerochaetaceae</taxon>
        <taxon>Phlebiopsis</taxon>
    </lineage>
</organism>
<dbReference type="Proteomes" id="UP000053257">
    <property type="component" value="Unassembled WGS sequence"/>
</dbReference>
<reference evidence="1 2" key="1">
    <citation type="journal article" date="2014" name="PLoS Genet.">
        <title>Analysis of the Phlebiopsis gigantea genome, transcriptome and secretome provides insight into its pioneer colonization strategies of wood.</title>
        <authorList>
            <person name="Hori C."/>
            <person name="Ishida T."/>
            <person name="Igarashi K."/>
            <person name="Samejima M."/>
            <person name="Suzuki H."/>
            <person name="Master E."/>
            <person name="Ferreira P."/>
            <person name="Ruiz-Duenas F.J."/>
            <person name="Held B."/>
            <person name="Canessa P."/>
            <person name="Larrondo L.F."/>
            <person name="Schmoll M."/>
            <person name="Druzhinina I.S."/>
            <person name="Kubicek C.P."/>
            <person name="Gaskell J.A."/>
            <person name="Kersten P."/>
            <person name="St John F."/>
            <person name="Glasner J."/>
            <person name="Sabat G."/>
            <person name="Splinter BonDurant S."/>
            <person name="Syed K."/>
            <person name="Yadav J."/>
            <person name="Mgbeahuruike A.C."/>
            <person name="Kovalchuk A."/>
            <person name="Asiegbu F.O."/>
            <person name="Lackner G."/>
            <person name="Hoffmeister D."/>
            <person name="Rencoret J."/>
            <person name="Gutierrez A."/>
            <person name="Sun H."/>
            <person name="Lindquist E."/>
            <person name="Barry K."/>
            <person name="Riley R."/>
            <person name="Grigoriev I.V."/>
            <person name="Henrissat B."/>
            <person name="Kues U."/>
            <person name="Berka R.M."/>
            <person name="Martinez A.T."/>
            <person name="Covert S.F."/>
            <person name="Blanchette R.A."/>
            <person name="Cullen D."/>
        </authorList>
    </citation>
    <scope>NUCLEOTIDE SEQUENCE [LARGE SCALE GENOMIC DNA]</scope>
    <source>
        <strain evidence="1 2">11061_1 CR5-6</strain>
    </source>
</reference>
<name>A0A0C3NMW2_PHLG1</name>
<dbReference type="HOGENOM" id="CLU_2251037_0_0_1"/>
<gene>
    <name evidence="1" type="ORF">PHLGIDRAFT_461626</name>
</gene>
<evidence type="ECO:0000313" key="1">
    <source>
        <dbReference type="EMBL" id="KIP06379.1"/>
    </source>
</evidence>